<dbReference type="RefSeq" id="WP_183530856.1">
    <property type="nucleotide sequence ID" value="NZ_JACHXC010000027.1"/>
</dbReference>
<sequence>MNIHNVVEKETKEVEVNALETMTTPAIASRNDSEMESTIKDNKNGNRRMSIEIINIIVTSVFSIALIVVGIAQYLTYNKQADIASNANKLSQYQYRFEFYRKLGNIQKTTSILKKEPQLEIEEFSELNFEILSLLRESKLLFNKDISQNINKILTDHMNFLVELNNEGMYYDDYKKEMSKLNMDYGDFLNSDSFKMYLDINRIE</sequence>
<evidence type="ECO:0000313" key="2">
    <source>
        <dbReference type="Proteomes" id="UP000275368"/>
    </source>
</evidence>
<keyword evidence="2" id="KW-1185">Reference proteome</keyword>
<dbReference type="KEGG" id="pbk:Back11_46300"/>
<proteinExistence type="predicted"/>
<accession>A0A3G9J4L0</accession>
<name>A0A3G9J4L0_9BACL</name>
<dbReference type="Proteomes" id="UP000275368">
    <property type="component" value="Chromosome"/>
</dbReference>
<gene>
    <name evidence="1" type="ORF">Back11_46300</name>
</gene>
<organism evidence="1 2">
    <name type="scientific">Paenibacillus baekrokdamisoli</name>
    <dbReference type="NCBI Taxonomy" id="1712516"/>
    <lineage>
        <taxon>Bacteria</taxon>
        <taxon>Bacillati</taxon>
        <taxon>Bacillota</taxon>
        <taxon>Bacilli</taxon>
        <taxon>Bacillales</taxon>
        <taxon>Paenibacillaceae</taxon>
        <taxon>Paenibacillus</taxon>
    </lineage>
</organism>
<protein>
    <submittedName>
        <fullName evidence="1">Uncharacterized protein</fullName>
    </submittedName>
</protein>
<evidence type="ECO:0000313" key="1">
    <source>
        <dbReference type="EMBL" id="BBH23285.1"/>
    </source>
</evidence>
<dbReference type="EMBL" id="AP019308">
    <property type="protein sequence ID" value="BBH23285.1"/>
    <property type="molecule type" value="Genomic_DNA"/>
</dbReference>
<dbReference type="AlphaFoldDB" id="A0A3G9J4L0"/>
<reference evidence="1 2" key="1">
    <citation type="submission" date="2018-11" db="EMBL/GenBank/DDBJ databases">
        <title>Complete genome sequence of Paenibacillus baekrokdamisoli strain KCTC 33723.</title>
        <authorList>
            <person name="Kang S.W."/>
            <person name="Lee K.C."/>
            <person name="Kim K.K."/>
            <person name="Kim J.S."/>
            <person name="Kim D.S."/>
            <person name="Ko S.H."/>
            <person name="Yang S.H."/>
            <person name="Lee J.S."/>
        </authorList>
    </citation>
    <scope>NUCLEOTIDE SEQUENCE [LARGE SCALE GENOMIC DNA]</scope>
    <source>
        <strain evidence="1 2">KCTC 33723</strain>
    </source>
</reference>